<gene>
    <name evidence="2" type="ORF">FrCorBMG51_16850</name>
</gene>
<dbReference type="PROSITE" id="PS51729">
    <property type="entry name" value="GNAT_YJDJ"/>
    <property type="match status" value="1"/>
</dbReference>
<dbReference type="InterPro" id="IPR016181">
    <property type="entry name" value="Acyl_CoA_acyltransferase"/>
</dbReference>
<comment type="caution">
    <text evidence="2">The sequence shown here is derived from an EMBL/GenBank/DDBJ whole genome shotgun (WGS) entry which is preliminary data.</text>
</comment>
<reference evidence="2 3" key="1">
    <citation type="submission" date="2014-12" db="EMBL/GenBank/DDBJ databases">
        <title>Frankia sp. BMG5.1 draft genome.</title>
        <authorList>
            <person name="Gtari M."/>
            <person name="Ghodhbane-Gtari F."/>
            <person name="Nouioui I."/>
            <person name="Ktari A."/>
            <person name="Hezbri K."/>
            <person name="Mimouni W."/>
            <person name="Sbissi I."/>
            <person name="Ayari A."/>
            <person name="Yamanaka T."/>
            <person name="Normand P."/>
            <person name="Tisa L.S."/>
            <person name="Boudabous A."/>
        </authorList>
    </citation>
    <scope>NUCLEOTIDE SEQUENCE [LARGE SCALE GENOMIC DNA]</scope>
    <source>
        <strain evidence="2 3">BMG5.1</strain>
    </source>
</reference>
<dbReference type="PANTHER" id="PTHR31435:SF10">
    <property type="entry name" value="BSR4717 PROTEIN"/>
    <property type="match status" value="1"/>
</dbReference>
<evidence type="ECO:0000259" key="1">
    <source>
        <dbReference type="PROSITE" id="PS51729"/>
    </source>
</evidence>
<organism evidence="2 3">
    <name type="scientific">Protofrankia coriariae</name>
    <dbReference type="NCBI Taxonomy" id="1562887"/>
    <lineage>
        <taxon>Bacteria</taxon>
        <taxon>Bacillati</taxon>
        <taxon>Actinomycetota</taxon>
        <taxon>Actinomycetes</taxon>
        <taxon>Frankiales</taxon>
        <taxon>Frankiaceae</taxon>
        <taxon>Protofrankia</taxon>
    </lineage>
</organism>
<dbReference type="Pfam" id="PF14542">
    <property type="entry name" value="Acetyltransf_CG"/>
    <property type="match status" value="1"/>
</dbReference>
<proteinExistence type="predicted"/>
<dbReference type="RefSeq" id="WP_047224039.1">
    <property type="nucleotide sequence ID" value="NZ_JWIO01000028.1"/>
</dbReference>
<dbReference type="SUPFAM" id="SSF55729">
    <property type="entry name" value="Acyl-CoA N-acyltransferases (Nat)"/>
    <property type="match status" value="1"/>
</dbReference>
<dbReference type="Gene3D" id="3.40.630.30">
    <property type="match status" value="1"/>
</dbReference>
<keyword evidence="3" id="KW-1185">Reference proteome</keyword>
<dbReference type="InterPro" id="IPR045057">
    <property type="entry name" value="Gcn5-rel_NAT"/>
</dbReference>
<evidence type="ECO:0000313" key="2">
    <source>
        <dbReference type="EMBL" id="KLL10677.1"/>
    </source>
</evidence>
<feature type="domain" description="N-acetyltransferase" evidence="1">
    <location>
        <begin position="4"/>
        <end position="90"/>
    </location>
</feature>
<dbReference type="Proteomes" id="UP000035425">
    <property type="component" value="Unassembled WGS sequence"/>
</dbReference>
<sequence>MSVTNAARQHRYEISLDGTRAGFTQYLDRGNQRIFFHTEIDEAFAGLGLAGKLISQALTDTRSTGMRVVAVCPFVARYLEKHHDFDDITDPVTPEVLAAV</sequence>
<name>A0ABR5F1X0_9ACTN</name>
<accession>A0ABR5F1X0</accession>
<dbReference type="EMBL" id="JWIO01000028">
    <property type="protein sequence ID" value="KLL10677.1"/>
    <property type="molecule type" value="Genomic_DNA"/>
</dbReference>
<dbReference type="PANTHER" id="PTHR31435">
    <property type="entry name" value="PROTEIN NATD1"/>
    <property type="match status" value="1"/>
</dbReference>
<dbReference type="InterPro" id="IPR031165">
    <property type="entry name" value="GNAT_YJDJ"/>
</dbReference>
<protein>
    <submittedName>
        <fullName evidence="2">GNAT family acetyltraansferase</fullName>
    </submittedName>
</protein>
<evidence type="ECO:0000313" key="3">
    <source>
        <dbReference type="Proteomes" id="UP000035425"/>
    </source>
</evidence>